<feature type="region of interest" description="Disordered" evidence="1">
    <location>
        <begin position="105"/>
        <end position="152"/>
    </location>
</feature>
<accession>A0AAD5S7P6</accession>
<dbReference type="Proteomes" id="UP001212841">
    <property type="component" value="Unassembled WGS sequence"/>
</dbReference>
<sequence>MSTFQSIPGFAGPILNRGLSALVPLPGTAGCDFNVLLTNDKQAAICFVSTPSDAAKGSAVGMMGLDTPKRDLELTSSQFMHAYVLAGLTYLDNVDNHTYTAVAGQTRTSSPSTINSPSTSTLPFIPGTTPTTPVTTTETPSPRSLASPDTQQNNTGIIAGGVVGGLAVLAIFAGAVIYMRTRKSRPQQQLHAGGHDIPEYQLHMGVPKVQNGGGV</sequence>
<keyword evidence="4" id="KW-1185">Reference proteome</keyword>
<dbReference type="AlphaFoldDB" id="A0AAD5S7P6"/>
<proteinExistence type="predicted"/>
<evidence type="ECO:0000256" key="1">
    <source>
        <dbReference type="SAM" id="MobiDB-lite"/>
    </source>
</evidence>
<evidence type="ECO:0000313" key="3">
    <source>
        <dbReference type="EMBL" id="KAJ3047421.1"/>
    </source>
</evidence>
<dbReference type="EMBL" id="JADGJD010000964">
    <property type="protein sequence ID" value="KAJ3047421.1"/>
    <property type="molecule type" value="Genomic_DNA"/>
</dbReference>
<comment type="caution">
    <text evidence="3">The sequence shown here is derived from an EMBL/GenBank/DDBJ whole genome shotgun (WGS) entry which is preliminary data.</text>
</comment>
<name>A0AAD5S7P6_9FUNG</name>
<gene>
    <name evidence="3" type="ORF">HK097_011542</name>
</gene>
<feature type="region of interest" description="Disordered" evidence="1">
    <location>
        <begin position="188"/>
        <end position="215"/>
    </location>
</feature>
<evidence type="ECO:0000313" key="4">
    <source>
        <dbReference type="Proteomes" id="UP001212841"/>
    </source>
</evidence>
<keyword evidence="2" id="KW-1133">Transmembrane helix</keyword>
<keyword evidence="2" id="KW-0472">Membrane</keyword>
<organism evidence="3 4">
    <name type="scientific">Rhizophlyctis rosea</name>
    <dbReference type="NCBI Taxonomy" id="64517"/>
    <lineage>
        <taxon>Eukaryota</taxon>
        <taxon>Fungi</taxon>
        <taxon>Fungi incertae sedis</taxon>
        <taxon>Chytridiomycota</taxon>
        <taxon>Chytridiomycota incertae sedis</taxon>
        <taxon>Chytridiomycetes</taxon>
        <taxon>Rhizophlyctidales</taxon>
        <taxon>Rhizophlyctidaceae</taxon>
        <taxon>Rhizophlyctis</taxon>
    </lineage>
</organism>
<feature type="transmembrane region" description="Helical" evidence="2">
    <location>
        <begin position="157"/>
        <end position="179"/>
    </location>
</feature>
<keyword evidence="2" id="KW-0812">Transmembrane</keyword>
<evidence type="ECO:0000256" key="2">
    <source>
        <dbReference type="SAM" id="Phobius"/>
    </source>
</evidence>
<protein>
    <recommendedName>
        <fullName evidence="5">Peptidase A1 domain-containing protein</fullName>
    </recommendedName>
</protein>
<evidence type="ECO:0008006" key="5">
    <source>
        <dbReference type="Google" id="ProtNLM"/>
    </source>
</evidence>
<feature type="compositionally biased region" description="Low complexity" evidence="1">
    <location>
        <begin position="106"/>
        <end position="142"/>
    </location>
</feature>
<reference evidence="3" key="1">
    <citation type="submission" date="2020-05" db="EMBL/GenBank/DDBJ databases">
        <title>Phylogenomic resolution of chytrid fungi.</title>
        <authorList>
            <person name="Stajich J.E."/>
            <person name="Amses K."/>
            <person name="Simmons R."/>
            <person name="Seto K."/>
            <person name="Myers J."/>
            <person name="Bonds A."/>
            <person name="Quandt C.A."/>
            <person name="Barry K."/>
            <person name="Liu P."/>
            <person name="Grigoriev I."/>
            <person name="Longcore J.E."/>
            <person name="James T.Y."/>
        </authorList>
    </citation>
    <scope>NUCLEOTIDE SEQUENCE</scope>
    <source>
        <strain evidence="3">JEL0318</strain>
    </source>
</reference>